<feature type="transmembrane region" description="Helical" evidence="7">
    <location>
        <begin position="54"/>
        <end position="70"/>
    </location>
</feature>
<dbReference type="PANTHER" id="PTHR35007">
    <property type="entry name" value="INTEGRAL MEMBRANE PROTEIN-RELATED"/>
    <property type="match status" value="1"/>
</dbReference>
<protein>
    <submittedName>
        <fullName evidence="9">Pilus assembly protein TadB</fullName>
    </submittedName>
</protein>
<keyword evidence="5 7" id="KW-0472">Membrane</keyword>
<dbReference type="EMBL" id="LWMH01000002">
    <property type="protein sequence ID" value="KZS44595.1"/>
    <property type="molecule type" value="Genomic_DNA"/>
</dbReference>
<evidence type="ECO:0000259" key="8">
    <source>
        <dbReference type="Pfam" id="PF00482"/>
    </source>
</evidence>
<keyword evidence="2" id="KW-1003">Cell membrane</keyword>
<name>A0A163FWH2_9BACL</name>
<dbReference type="PANTHER" id="PTHR35007:SF1">
    <property type="entry name" value="PILUS ASSEMBLY PROTEIN"/>
    <property type="match status" value="1"/>
</dbReference>
<dbReference type="Pfam" id="PF00482">
    <property type="entry name" value="T2SSF"/>
    <property type="match status" value="1"/>
</dbReference>
<keyword evidence="3 7" id="KW-0812">Transmembrane</keyword>
<dbReference type="STRING" id="59843.A3958_03850"/>
<dbReference type="InterPro" id="IPR018076">
    <property type="entry name" value="T2SS_GspF_dom"/>
</dbReference>
<evidence type="ECO:0000256" key="4">
    <source>
        <dbReference type="ARBA" id="ARBA00022989"/>
    </source>
</evidence>
<evidence type="ECO:0000256" key="6">
    <source>
        <dbReference type="SAM" id="MobiDB-lite"/>
    </source>
</evidence>
<feature type="transmembrane region" description="Helical" evidence="7">
    <location>
        <begin position="231"/>
        <end position="248"/>
    </location>
</feature>
<dbReference type="AlphaFoldDB" id="A0A163FWH2"/>
<feature type="compositionally biased region" description="Basic and acidic residues" evidence="6">
    <location>
        <begin position="11"/>
        <end position="20"/>
    </location>
</feature>
<evidence type="ECO:0000256" key="3">
    <source>
        <dbReference type="ARBA" id="ARBA00022692"/>
    </source>
</evidence>
<reference evidence="9" key="1">
    <citation type="journal article" date="2016" name="Genome Announc.">
        <title>Draft genomes of two strains of Paenibacillus glucanolyticus with capability to degrade lignocellulose.</title>
        <authorList>
            <person name="Mathews S.L."/>
            <person name="Pawlak J."/>
            <person name="Grunden A.M."/>
        </authorList>
    </citation>
    <scope>NUCLEOTIDE SEQUENCE [LARGE SCALE GENOMIC DNA]</scope>
    <source>
        <strain evidence="9">SLM1</strain>
    </source>
</reference>
<keyword evidence="10" id="KW-1185">Reference proteome</keyword>
<feature type="region of interest" description="Disordered" evidence="6">
    <location>
        <begin position="1"/>
        <end position="33"/>
    </location>
</feature>
<evidence type="ECO:0000256" key="5">
    <source>
        <dbReference type="ARBA" id="ARBA00023136"/>
    </source>
</evidence>
<organism evidence="9 10">
    <name type="scientific">Paenibacillus glucanolyticus</name>
    <dbReference type="NCBI Taxonomy" id="59843"/>
    <lineage>
        <taxon>Bacteria</taxon>
        <taxon>Bacillati</taxon>
        <taxon>Bacillota</taxon>
        <taxon>Bacilli</taxon>
        <taxon>Bacillales</taxon>
        <taxon>Paenibacillaceae</taxon>
        <taxon>Paenibacillus</taxon>
    </lineage>
</organism>
<gene>
    <name evidence="9" type="ORF">AWU65_31605</name>
</gene>
<feature type="transmembrane region" description="Helical" evidence="7">
    <location>
        <begin position="254"/>
        <end position="277"/>
    </location>
</feature>
<evidence type="ECO:0000256" key="2">
    <source>
        <dbReference type="ARBA" id="ARBA00022475"/>
    </source>
</evidence>
<dbReference type="OrthoDB" id="9796142at2"/>
<comment type="subcellular location">
    <subcellularLocation>
        <location evidence="1">Cell membrane</location>
        <topology evidence="1">Multi-pass membrane protein</topology>
    </subcellularLocation>
</comment>
<evidence type="ECO:0000313" key="9">
    <source>
        <dbReference type="EMBL" id="KZS44595.1"/>
    </source>
</evidence>
<dbReference type="Proteomes" id="UP000076796">
    <property type="component" value="Unassembled WGS sequence"/>
</dbReference>
<comment type="caution">
    <text evidence="9">The sequence shown here is derived from an EMBL/GenBank/DDBJ whole genome shotgun (WGS) entry which is preliminary data.</text>
</comment>
<evidence type="ECO:0000256" key="7">
    <source>
        <dbReference type="SAM" id="Phobius"/>
    </source>
</evidence>
<feature type="domain" description="Type II secretion system protein GspF" evidence="8">
    <location>
        <begin position="112"/>
        <end position="243"/>
    </location>
</feature>
<dbReference type="GO" id="GO:0005886">
    <property type="term" value="C:plasma membrane"/>
    <property type="evidence" value="ECO:0007669"/>
    <property type="project" value="UniProtKB-SubCell"/>
</dbReference>
<accession>A0A163FWH2</accession>
<dbReference type="KEGG" id="pglu:A3958_03850"/>
<evidence type="ECO:0000313" key="10">
    <source>
        <dbReference type="Proteomes" id="UP000076796"/>
    </source>
</evidence>
<feature type="transmembrane region" description="Helical" evidence="7">
    <location>
        <begin position="76"/>
        <end position="92"/>
    </location>
</feature>
<proteinExistence type="predicted"/>
<sequence>MNRPHSSVPISEKEQGEQAMKRRKAGGKAERITAQRTNTLPDYSVYHLSIRQRAACVILGGVLFSFIGYLFYHHLILSLLLGAGGLMIPKFWRRFMLDRRRKTLNLHFKQALYSLSSSLSAGRSVENGFRDAVQDLLLLDPGASSDLIFELKVIVSRLEYGEPIEVALQDFARRAGMEDITNFADVFSTCKRTGGDLVEVVRRTSSVIGEKLDIQQEISVMIAQKRFESKALLAAPFLLLLFMNMTSPDYMEPMYSGAGILISTFALAALGGCFLWISKMMNIKV</sequence>
<keyword evidence="4 7" id="KW-1133">Transmembrane helix</keyword>
<evidence type="ECO:0000256" key="1">
    <source>
        <dbReference type="ARBA" id="ARBA00004651"/>
    </source>
</evidence>